<accession>A0ABY4W027</accession>
<dbReference type="Proteomes" id="UP001056291">
    <property type="component" value="Chromosome"/>
</dbReference>
<keyword evidence="7" id="KW-1185">Reference proteome</keyword>
<dbReference type="InterPro" id="IPR036271">
    <property type="entry name" value="Tet_transcr_reg_TetR-rel_C_sf"/>
</dbReference>
<reference evidence="6" key="1">
    <citation type="submission" date="2022-06" db="EMBL/GenBank/DDBJ databases">
        <title>Sneathiella actinostolidae sp. nov., isolated from a sea anemonein the Western Pacific Ocean.</title>
        <authorList>
            <person name="Wei M.J."/>
        </authorList>
    </citation>
    <scope>NUCLEOTIDE SEQUENCE</scope>
    <source>
        <strain evidence="6">PHK-P5</strain>
    </source>
</reference>
<feature type="DNA-binding region" description="H-T-H motif" evidence="4">
    <location>
        <begin position="42"/>
        <end position="61"/>
    </location>
</feature>
<name>A0ABY4W027_9PROT</name>
<gene>
    <name evidence="6" type="ORF">NBZ79_15405</name>
</gene>
<sequence>MTPRTATSDPTDGRLLRGLRSREMVLEKALQLASVDGLEGLSINRLAGALGTAKSSVHGLFGSKQGLQLAVIEATRKILIDLVMRPSRTAAAGLPRLEALGEAWMAYLDADTFTGGCLLSSASLEMDGRPGPVRDAVAQALQEWLAVLAHNVSAAVGDGDLASDTDPEQLAFELNAIGMSANWHYQLYGNRKAFERGRAGWRHLLIGYQP</sequence>
<evidence type="ECO:0000256" key="3">
    <source>
        <dbReference type="ARBA" id="ARBA00023163"/>
    </source>
</evidence>
<dbReference type="Pfam" id="PF00440">
    <property type="entry name" value="TetR_N"/>
    <property type="match status" value="1"/>
</dbReference>
<protein>
    <submittedName>
        <fullName evidence="6">TetR family transcriptional regulator</fullName>
    </submittedName>
</protein>
<dbReference type="RefSeq" id="WP_251933433.1">
    <property type="nucleotide sequence ID" value="NZ_CP098747.1"/>
</dbReference>
<evidence type="ECO:0000313" key="7">
    <source>
        <dbReference type="Proteomes" id="UP001056291"/>
    </source>
</evidence>
<dbReference type="Gene3D" id="1.10.10.60">
    <property type="entry name" value="Homeodomain-like"/>
    <property type="match status" value="1"/>
</dbReference>
<dbReference type="PROSITE" id="PS50977">
    <property type="entry name" value="HTH_TETR_2"/>
    <property type="match status" value="1"/>
</dbReference>
<evidence type="ECO:0000256" key="1">
    <source>
        <dbReference type="ARBA" id="ARBA00023015"/>
    </source>
</evidence>
<evidence type="ECO:0000313" key="6">
    <source>
        <dbReference type="EMBL" id="USG60552.1"/>
    </source>
</evidence>
<evidence type="ECO:0000256" key="4">
    <source>
        <dbReference type="PROSITE-ProRule" id="PRU00335"/>
    </source>
</evidence>
<keyword evidence="2 4" id="KW-0238">DNA-binding</keyword>
<dbReference type="Pfam" id="PF16925">
    <property type="entry name" value="TetR_C_13"/>
    <property type="match status" value="1"/>
</dbReference>
<dbReference type="PANTHER" id="PTHR47506">
    <property type="entry name" value="TRANSCRIPTIONAL REGULATORY PROTEIN"/>
    <property type="match status" value="1"/>
</dbReference>
<dbReference type="InterPro" id="IPR001647">
    <property type="entry name" value="HTH_TetR"/>
</dbReference>
<dbReference type="InterPro" id="IPR009057">
    <property type="entry name" value="Homeodomain-like_sf"/>
</dbReference>
<dbReference type="EMBL" id="CP098747">
    <property type="protein sequence ID" value="USG60552.1"/>
    <property type="molecule type" value="Genomic_DNA"/>
</dbReference>
<feature type="domain" description="HTH tetR-type" evidence="5">
    <location>
        <begin position="19"/>
        <end position="79"/>
    </location>
</feature>
<dbReference type="Gene3D" id="1.10.357.10">
    <property type="entry name" value="Tetracycline Repressor, domain 2"/>
    <property type="match status" value="1"/>
</dbReference>
<dbReference type="PANTHER" id="PTHR47506:SF6">
    <property type="entry name" value="HTH-TYPE TRANSCRIPTIONAL REPRESSOR NEMR"/>
    <property type="match status" value="1"/>
</dbReference>
<dbReference type="SUPFAM" id="SSF46689">
    <property type="entry name" value="Homeodomain-like"/>
    <property type="match status" value="1"/>
</dbReference>
<dbReference type="InterPro" id="IPR011075">
    <property type="entry name" value="TetR_C"/>
</dbReference>
<evidence type="ECO:0000256" key="2">
    <source>
        <dbReference type="ARBA" id="ARBA00023125"/>
    </source>
</evidence>
<keyword evidence="3" id="KW-0804">Transcription</keyword>
<organism evidence="6 7">
    <name type="scientific">Sneathiella marina</name>
    <dbReference type="NCBI Taxonomy" id="2950108"/>
    <lineage>
        <taxon>Bacteria</taxon>
        <taxon>Pseudomonadati</taxon>
        <taxon>Pseudomonadota</taxon>
        <taxon>Alphaproteobacteria</taxon>
        <taxon>Sneathiellales</taxon>
        <taxon>Sneathiellaceae</taxon>
        <taxon>Sneathiella</taxon>
    </lineage>
</organism>
<keyword evidence="1" id="KW-0805">Transcription regulation</keyword>
<evidence type="ECO:0000259" key="5">
    <source>
        <dbReference type="PROSITE" id="PS50977"/>
    </source>
</evidence>
<proteinExistence type="predicted"/>
<dbReference type="SUPFAM" id="SSF48498">
    <property type="entry name" value="Tetracyclin repressor-like, C-terminal domain"/>
    <property type="match status" value="1"/>
</dbReference>